<proteinExistence type="predicted"/>
<gene>
    <name evidence="4" type="ORF">FWILDA_LOCUS17416</name>
</gene>
<evidence type="ECO:0000313" key="5">
    <source>
        <dbReference type="Proteomes" id="UP001153678"/>
    </source>
</evidence>
<dbReference type="SUPFAM" id="SSF51735">
    <property type="entry name" value="NAD(P)-binding Rossmann-fold domains"/>
    <property type="match status" value="1"/>
</dbReference>
<name>A0A9W4T889_9GLOM</name>
<dbReference type="EMBL" id="CAMKVN010013676">
    <property type="protein sequence ID" value="CAI2196115.1"/>
    <property type="molecule type" value="Genomic_DNA"/>
</dbReference>
<dbReference type="GO" id="GO:0051287">
    <property type="term" value="F:NAD binding"/>
    <property type="evidence" value="ECO:0007669"/>
    <property type="project" value="InterPro"/>
</dbReference>
<sequence length="196" mass="21213">VDSQGLISKNRKSPLAEHKKIFVRANNGQQPGPNLNEIIAYIKPTILIGLSGKKEIFTPAVLGLMAKYNPQPIIFALSNPETNSECSLSAAMQHTNQQVIFASGTAFPDYSIPPSNKIYPSNQANNMYIFPGLELGILATKLKTINDLVVYKAAKALAASLNASEKKAGYLYPDLSRLPAISRQIAATIVNLKTKS</sequence>
<dbReference type="OrthoDB" id="5365701at2759"/>
<dbReference type="InterPro" id="IPR012302">
    <property type="entry name" value="Malic_NAD-bd"/>
</dbReference>
<comment type="cofactor">
    <cofactor evidence="1">
        <name>Mg(2+)</name>
        <dbReference type="ChEBI" id="CHEBI:18420"/>
    </cofactor>
</comment>
<evidence type="ECO:0000256" key="2">
    <source>
        <dbReference type="ARBA" id="ARBA00023002"/>
    </source>
</evidence>
<reference evidence="4" key="1">
    <citation type="submission" date="2022-08" db="EMBL/GenBank/DDBJ databases">
        <authorList>
            <person name="Kallberg Y."/>
            <person name="Tangrot J."/>
            <person name="Rosling A."/>
        </authorList>
    </citation>
    <scope>NUCLEOTIDE SEQUENCE</scope>
    <source>
        <strain evidence="4">Wild A</strain>
    </source>
</reference>
<keyword evidence="5" id="KW-1185">Reference proteome</keyword>
<evidence type="ECO:0000259" key="3">
    <source>
        <dbReference type="SMART" id="SM00919"/>
    </source>
</evidence>
<organism evidence="4 5">
    <name type="scientific">Funneliformis geosporum</name>
    <dbReference type="NCBI Taxonomy" id="1117311"/>
    <lineage>
        <taxon>Eukaryota</taxon>
        <taxon>Fungi</taxon>
        <taxon>Fungi incertae sedis</taxon>
        <taxon>Mucoromycota</taxon>
        <taxon>Glomeromycotina</taxon>
        <taxon>Glomeromycetes</taxon>
        <taxon>Glomerales</taxon>
        <taxon>Glomeraceae</taxon>
        <taxon>Funneliformis</taxon>
    </lineage>
</organism>
<accession>A0A9W4T889</accession>
<evidence type="ECO:0000313" key="4">
    <source>
        <dbReference type="EMBL" id="CAI2196115.1"/>
    </source>
</evidence>
<dbReference type="InterPro" id="IPR036291">
    <property type="entry name" value="NAD(P)-bd_dom_sf"/>
</dbReference>
<dbReference type="PANTHER" id="PTHR23406:SF32">
    <property type="entry name" value="NADP-DEPENDENT MALIC ENZYME"/>
    <property type="match status" value="1"/>
</dbReference>
<feature type="non-terminal residue" evidence="4">
    <location>
        <position position="1"/>
    </location>
</feature>
<keyword evidence="2" id="KW-0560">Oxidoreductase</keyword>
<evidence type="ECO:0000256" key="1">
    <source>
        <dbReference type="ARBA" id="ARBA00001946"/>
    </source>
</evidence>
<dbReference type="GO" id="GO:0006108">
    <property type="term" value="P:malate metabolic process"/>
    <property type="evidence" value="ECO:0007669"/>
    <property type="project" value="TreeGrafter"/>
</dbReference>
<dbReference type="Proteomes" id="UP001153678">
    <property type="component" value="Unassembled WGS sequence"/>
</dbReference>
<dbReference type="Gene3D" id="3.40.50.720">
    <property type="entry name" value="NAD(P)-binding Rossmann-like Domain"/>
    <property type="match status" value="1"/>
</dbReference>
<feature type="domain" description="Malic enzyme NAD-binding" evidence="3">
    <location>
        <begin position="1"/>
        <end position="189"/>
    </location>
</feature>
<comment type="caution">
    <text evidence="4">The sequence shown here is derived from an EMBL/GenBank/DDBJ whole genome shotgun (WGS) entry which is preliminary data.</text>
</comment>
<dbReference type="GO" id="GO:0004471">
    <property type="term" value="F:malate dehydrogenase (decarboxylating) (NAD+) activity"/>
    <property type="evidence" value="ECO:0007669"/>
    <property type="project" value="TreeGrafter"/>
</dbReference>
<dbReference type="AlphaFoldDB" id="A0A9W4T889"/>
<dbReference type="PANTHER" id="PTHR23406">
    <property type="entry name" value="MALIC ENZYME-RELATED"/>
    <property type="match status" value="1"/>
</dbReference>
<protein>
    <submittedName>
        <fullName evidence="4">5667_t:CDS:1</fullName>
    </submittedName>
</protein>
<dbReference type="GO" id="GO:0005739">
    <property type="term" value="C:mitochondrion"/>
    <property type="evidence" value="ECO:0007669"/>
    <property type="project" value="TreeGrafter"/>
</dbReference>
<dbReference type="Pfam" id="PF03949">
    <property type="entry name" value="Malic_M"/>
    <property type="match status" value="1"/>
</dbReference>
<dbReference type="SMART" id="SM00919">
    <property type="entry name" value="Malic_M"/>
    <property type="match status" value="1"/>
</dbReference>